<keyword evidence="1" id="KW-0472">Membrane</keyword>
<dbReference type="WBParaSite" id="PSAMB.scaffold10621size3945.g33462.t1">
    <property type="protein sequence ID" value="PSAMB.scaffold10621size3945.g33462.t1"/>
    <property type="gene ID" value="PSAMB.scaffold10621size3945.g33462"/>
</dbReference>
<protein>
    <submittedName>
        <fullName evidence="3">Uncharacterized protein</fullName>
    </submittedName>
</protein>
<organism evidence="2 3">
    <name type="scientific">Plectus sambesii</name>
    <dbReference type="NCBI Taxonomy" id="2011161"/>
    <lineage>
        <taxon>Eukaryota</taxon>
        <taxon>Metazoa</taxon>
        <taxon>Ecdysozoa</taxon>
        <taxon>Nematoda</taxon>
        <taxon>Chromadorea</taxon>
        <taxon>Plectida</taxon>
        <taxon>Plectina</taxon>
        <taxon>Plectoidea</taxon>
        <taxon>Plectidae</taxon>
        <taxon>Plectus</taxon>
    </lineage>
</organism>
<dbReference type="AlphaFoldDB" id="A0A914UJI9"/>
<name>A0A914UJI9_9BILA</name>
<keyword evidence="1" id="KW-0812">Transmembrane</keyword>
<keyword evidence="1" id="KW-1133">Transmembrane helix</keyword>
<proteinExistence type="predicted"/>
<dbReference type="Proteomes" id="UP000887566">
    <property type="component" value="Unplaced"/>
</dbReference>
<accession>A0A914UJI9</accession>
<evidence type="ECO:0000313" key="2">
    <source>
        <dbReference type="Proteomes" id="UP000887566"/>
    </source>
</evidence>
<evidence type="ECO:0000256" key="1">
    <source>
        <dbReference type="SAM" id="Phobius"/>
    </source>
</evidence>
<sequence>MSPRVRVPQTYFNFLQNYQCEYKCASHKRQCDEDKNANGGRVCTEECGGGNLQTVCDQQGHCRKQCSFTTLKCDQEKSDMAVAVAAKTCMTKCTGWDVVCAIPDDLSPAIGQMDDGSGGMNPIELAKCLRTCSQWDSLYRCTKWRCNRLPPVMAEVVDGQQNVNILANVECFGTCVTWNKFGACVQWKCVEMESASAFEKRSMERGWWDDFWDKVKEWAPPIISICSILGLCGWLGPLLWPVVAMRHWAMVDATGRASAGLSRRPVAGIFAA</sequence>
<keyword evidence="2" id="KW-1185">Reference proteome</keyword>
<evidence type="ECO:0000313" key="3">
    <source>
        <dbReference type="WBParaSite" id="PSAMB.scaffold10621size3945.g33462.t1"/>
    </source>
</evidence>
<feature type="transmembrane region" description="Helical" evidence="1">
    <location>
        <begin position="218"/>
        <end position="240"/>
    </location>
</feature>
<reference evidence="3" key="1">
    <citation type="submission" date="2022-11" db="UniProtKB">
        <authorList>
            <consortium name="WormBaseParasite"/>
        </authorList>
    </citation>
    <scope>IDENTIFICATION</scope>
</reference>